<accession>A0A6A6RSD5</accession>
<gene>
    <name evidence="2" type="ORF">P280DRAFT_79837</name>
</gene>
<organism evidence="2 3">
    <name type="scientific">Massarina eburnea CBS 473.64</name>
    <dbReference type="NCBI Taxonomy" id="1395130"/>
    <lineage>
        <taxon>Eukaryota</taxon>
        <taxon>Fungi</taxon>
        <taxon>Dikarya</taxon>
        <taxon>Ascomycota</taxon>
        <taxon>Pezizomycotina</taxon>
        <taxon>Dothideomycetes</taxon>
        <taxon>Pleosporomycetidae</taxon>
        <taxon>Pleosporales</taxon>
        <taxon>Massarineae</taxon>
        <taxon>Massarinaceae</taxon>
        <taxon>Massarina</taxon>
    </lineage>
</organism>
<dbReference type="Proteomes" id="UP000799753">
    <property type="component" value="Unassembled WGS sequence"/>
</dbReference>
<evidence type="ECO:0000313" key="3">
    <source>
        <dbReference type="Proteomes" id="UP000799753"/>
    </source>
</evidence>
<protein>
    <submittedName>
        <fullName evidence="2">Uncharacterized protein</fullName>
    </submittedName>
</protein>
<proteinExistence type="predicted"/>
<evidence type="ECO:0000313" key="2">
    <source>
        <dbReference type="EMBL" id="KAF2638270.1"/>
    </source>
</evidence>
<keyword evidence="3" id="KW-1185">Reference proteome</keyword>
<feature type="region of interest" description="Disordered" evidence="1">
    <location>
        <begin position="82"/>
        <end position="110"/>
    </location>
</feature>
<sequence length="221" mass="24480">MAALFGHFSFEAASRRPVCDARHQETACDDALDEIVSPTSVTTLAPSPARLPTPPPCSIGDLAHALGRQSLRITVDTSYRFHDEPLTPPSDDVSFPTNKPEREALTPSPTLSVSRLNSATLRMQRQTNVRMQCSASHVNDITKLVKMIEEGDQCNVCEVKATTLQSPPAPEEDEGIDMDYTPTAKEQLHTYIPHYRAGERDTGARVVKRTRMRRPRAVSKQ</sequence>
<evidence type="ECO:0000256" key="1">
    <source>
        <dbReference type="SAM" id="MobiDB-lite"/>
    </source>
</evidence>
<dbReference type="AlphaFoldDB" id="A0A6A6RSD5"/>
<name>A0A6A6RSD5_9PLEO</name>
<dbReference type="OrthoDB" id="3910171at2759"/>
<dbReference type="EMBL" id="MU006790">
    <property type="protein sequence ID" value="KAF2638270.1"/>
    <property type="molecule type" value="Genomic_DNA"/>
</dbReference>
<reference evidence="2" key="1">
    <citation type="journal article" date="2020" name="Stud. Mycol.">
        <title>101 Dothideomycetes genomes: a test case for predicting lifestyles and emergence of pathogens.</title>
        <authorList>
            <person name="Haridas S."/>
            <person name="Albert R."/>
            <person name="Binder M."/>
            <person name="Bloem J."/>
            <person name="Labutti K."/>
            <person name="Salamov A."/>
            <person name="Andreopoulos B."/>
            <person name="Baker S."/>
            <person name="Barry K."/>
            <person name="Bills G."/>
            <person name="Bluhm B."/>
            <person name="Cannon C."/>
            <person name="Castanera R."/>
            <person name="Culley D."/>
            <person name="Daum C."/>
            <person name="Ezra D."/>
            <person name="Gonzalez J."/>
            <person name="Henrissat B."/>
            <person name="Kuo A."/>
            <person name="Liang C."/>
            <person name="Lipzen A."/>
            <person name="Lutzoni F."/>
            <person name="Magnuson J."/>
            <person name="Mondo S."/>
            <person name="Nolan M."/>
            <person name="Ohm R."/>
            <person name="Pangilinan J."/>
            <person name="Park H.-J."/>
            <person name="Ramirez L."/>
            <person name="Alfaro M."/>
            <person name="Sun H."/>
            <person name="Tritt A."/>
            <person name="Yoshinaga Y."/>
            <person name="Zwiers L.-H."/>
            <person name="Turgeon B."/>
            <person name="Goodwin S."/>
            <person name="Spatafora J."/>
            <person name="Crous P."/>
            <person name="Grigoriev I."/>
        </authorList>
    </citation>
    <scope>NUCLEOTIDE SEQUENCE</scope>
    <source>
        <strain evidence="2">CBS 473.64</strain>
    </source>
</reference>